<dbReference type="GO" id="GO:0008483">
    <property type="term" value="F:transaminase activity"/>
    <property type="evidence" value="ECO:0007669"/>
    <property type="project" value="TreeGrafter"/>
</dbReference>
<accession>A0A0U1LZY6</accession>
<dbReference type="InterPro" id="IPR015421">
    <property type="entry name" value="PyrdxlP-dep_Trfase_major"/>
</dbReference>
<proteinExistence type="inferred from homology"/>
<evidence type="ECO:0000259" key="3">
    <source>
        <dbReference type="Pfam" id="PF00155"/>
    </source>
</evidence>
<dbReference type="EMBL" id="CVMT01000005">
    <property type="protein sequence ID" value="CRG88865.1"/>
    <property type="molecule type" value="Genomic_DNA"/>
</dbReference>
<dbReference type="OMA" id="KIPWRYA"/>
<dbReference type="GO" id="GO:0006520">
    <property type="term" value="P:amino acid metabolic process"/>
    <property type="evidence" value="ECO:0007669"/>
    <property type="project" value="TreeGrafter"/>
</dbReference>
<evidence type="ECO:0000313" key="5">
    <source>
        <dbReference type="Proteomes" id="UP000054383"/>
    </source>
</evidence>
<dbReference type="SUPFAM" id="SSF53383">
    <property type="entry name" value="PLP-dependent transferases"/>
    <property type="match status" value="1"/>
</dbReference>
<evidence type="ECO:0000313" key="4">
    <source>
        <dbReference type="EMBL" id="CRG88865.1"/>
    </source>
</evidence>
<dbReference type="InterPro" id="IPR015422">
    <property type="entry name" value="PyrdxlP-dep_Trfase_small"/>
</dbReference>
<dbReference type="PANTHER" id="PTHR43795">
    <property type="entry name" value="BIFUNCTIONAL ASPARTATE AMINOTRANSFERASE AND GLUTAMATE/ASPARTATE-PREPHENATE AMINOTRANSFERASE-RELATED"/>
    <property type="match status" value="1"/>
</dbReference>
<dbReference type="Pfam" id="PF00155">
    <property type="entry name" value="Aminotran_1_2"/>
    <property type="match status" value="1"/>
</dbReference>
<feature type="domain" description="Aminotransferase class I/classII large" evidence="3">
    <location>
        <begin position="48"/>
        <end position="370"/>
    </location>
</feature>
<dbReference type="PANTHER" id="PTHR43795:SF39">
    <property type="entry name" value="AMINOTRANSFERASE CLASS I_CLASSII DOMAIN-CONTAINING PROTEIN"/>
    <property type="match status" value="1"/>
</dbReference>
<name>A0A0U1LZY6_TALIS</name>
<evidence type="ECO:0000256" key="1">
    <source>
        <dbReference type="ARBA" id="ARBA00007441"/>
    </source>
</evidence>
<dbReference type="PRINTS" id="PR00753">
    <property type="entry name" value="ACCSYNTHASE"/>
</dbReference>
<dbReference type="InterPro" id="IPR004839">
    <property type="entry name" value="Aminotransferase_I/II_large"/>
</dbReference>
<dbReference type="AlphaFoldDB" id="A0A0U1LZY6"/>
<comment type="similarity">
    <text evidence="1">Belongs to the class-I pyridoxal-phosphate-dependent aminotransferase family.</text>
</comment>
<protein>
    <recommendedName>
        <fullName evidence="3">Aminotransferase class I/classII large domain-containing protein</fullName>
    </recommendedName>
</protein>
<dbReference type="Gene3D" id="3.90.1150.10">
    <property type="entry name" value="Aspartate Aminotransferase, domain 1"/>
    <property type="match status" value="1"/>
</dbReference>
<sequence>MLSQRGLRSAASQDIPWRFAPGGNNRYDPVTNPSGVVPFGTAENALVQDQIITASGLTAIHELMACSLGDPGDGILVSRPVYGRFELDFGNTADLNVVYADMEGVDPFGPGVVPKYQAALESALKENIKVKALLIVNPHNPLGRCYPPSTLRELMIFCQNNSIHLISDEVYALSVYGTDFNDEKSINFSSVLSIDCEGLIDPDRLHVFYGMSKDFGAAGLRLGSLVTRNTLLRKAVACNMRFHNPSGMSIAIATQLLEDRDFVKFFVKTSHERLRAARKYTGQVLDDAGIKYHRGSNAGFFLYIDLSPWLVESSNGQQIGENDAEYALAQRLLDGGVGLHPCEEHGESRGHFRLVFSQEKEVLEEGLRRLVHVLNNQSS</sequence>
<dbReference type="OrthoDB" id="7042322at2759"/>
<dbReference type="Gene3D" id="3.40.640.10">
    <property type="entry name" value="Type I PLP-dependent aspartate aminotransferase-like (Major domain)"/>
    <property type="match status" value="1"/>
</dbReference>
<dbReference type="Proteomes" id="UP000054383">
    <property type="component" value="Unassembled WGS sequence"/>
</dbReference>
<dbReference type="InterPro" id="IPR015424">
    <property type="entry name" value="PyrdxlP-dep_Trfase"/>
</dbReference>
<evidence type="ECO:0000256" key="2">
    <source>
        <dbReference type="ARBA" id="ARBA00022898"/>
    </source>
</evidence>
<keyword evidence="2" id="KW-0663">Pyridoxal phosphate</keyword>
<gene>
    <name evidence="4" type="ORF">PISL3812_05900</name>
</gene>
<dbReference type="CDD" id="cd00609">
    <property type="entry name" value="AAT_like"/>
    <property type="match status" value="1"/>
</dbReference>
<dbReference type="STRING" id="28573.A0A0U1LZY6"/>
<dbReference type="InterPro" id="IPR050478">
    <property type="entry name" value="Ethylene_sulfur-biosynth"/>
</dbReference>
<dbReference type="InterPro" id="IPR004838">
    <property type="entry name" value="NHTrfase_class1_PyrdxlP-BS"/>
</dbReference>
<keyword evidence="5" id="KW-1185">Reference proteome</keyword>
<dbReference type="GO" id="GO:0030170">
    <property type="term" value="F:pyridoxal phosphate binding"/>
    <property type="evidence" value="ECO:0007669"/>
    <property type="project" value="InterPro"/>
</dbReference>
<reference evidence="4 5" key="1">
    <citation type="submission" date="2015-04" db="EMBL/GenBank/DDBJ databases">
        <authorList>
            <person name="Syromyatnikov M.Y."/>
            <person name="Popov V.N."/>
        </authorList>
    </citation>
    <scope>NUCLEOTIDE SEQUENCE [LARGE SCALE GENOMIC DNA]</scope>
    <source>
        <strain evidence="4">WF-38-12</strain>
    </source>
</reference>
<organism evidence="4 5">
    <name type="scientific">Talaromyces islandicus</name>
    <name type="common">Penicillium islandicum</name>
    <dbReference type="NCBI Taxonomy" id="28573"/>
    <lineage>
        <taxon>Eukaryota</taxon>
        <taxon>Fungi</taxon>
        <taxon>Dikarya</taxon>
        <taxon>Ascomycota</taxon>
        <taxon>Pezizomycotina</taxon>
        <taxon>Eurotiomycetes</taxon>
        <taxon>Eurotiomycetidae</taxon>
        <taxon>Eurotiales</taxon>
        <taxon>Trichocomaceae</taxon>
        <taxon>Talaromyces</taxon>
        <taxon>Talaromyces sect. Islandici</taxon>
    </lineage>
</organism>
<dbReference type="PROSITE" id="PS00105">
    <property type="entry name" value="AA_TRANSFER_CLASS_1"/>
    <property type="match status" value="1"/>
</dbReference>